<keyword evidence="2" id="KW-1185">Reference proteome</keyword>
<organism evidence="1 2">
    <name type="scientific">Virgisporangium ochraceum</name>
    <dbReference type="NCBI Taxonomy" id="65505"/>
    <lineage>
        <taxon>Bacteria</taxon>
        <taxon>Bacillati</taxon>
        <taxon>Actinomycetota</taxon>
        <taxon>Actinomycetes</taxon>
        <taxon>Micromonosporales</taxon>
        <taxon>Micromonosporaceae</taxon>
        <taxon>Virgisporangium</taxon>
    </lineage>
</organism>
<evidence type="ECO:0000313" key="1">
    <source>
        <dbReference type="EMBL" id="GIJ74885.1"/>
    </source>
</evidence>
<dbReference type="EMBL" id="BOPH01000145">
    <property type="protein sequence ID" value="GIJ74885.1"/>
    <property type="molecule type" value="Genomic_DNA"/>
</dbReference>
<accession>A0A8J4A7P5</accession>
<name>A0A8J4A7P5_9ACTN</name>
<reference evidence="1" key="1">
    <citation type="submission" date="2021-01" db="EMBL/GenBank/DDBJ databases">
        <title>Whole genome shotgun sequence of Virgisporangium ochraceum NBRC 16418.</title>
        <authorList>
            <person name="Komaki H."/>
            <person name="Tamura T."/>
        </authorList>
    </citation>
    <scope>NUCLEOTIDE SEQUENCE</scope>
    <source>
        <strain evidence="1">NBRC 16418</strain>
    </source>
</reference>
<dbReference type="AlphaFoldDB" id="A0A8J4A7P5"/>
<comment type="caution">
    <text evidence="1">The sequence shown here is derived from an EMBL/GenBank/DDBJ whole genome shotgun (WGS) entry which is preliminary data.</text>
</comment>
<gene>
    <name evidence="1" type="ORF">Voc01_098020</name>
</gene>
<dbReference type="Proteomes" id="UP000635606">
    <property type="component" value="Unassembled WGS sequence"/>
</dbReference>
<evidence type="ECO:0000313" key="2">
    <source>
        <dbReference type="Proteomes" id="UP000635606"/>
    </source>
</evidence>
<proteinExistence type="predicted"/>
<protein>
    <submittedName>
        <fullName evidence="1">Uncharacterized protein</fullName>
    </submittedName>
</protein>
<sequence>MPPVTYDLYFWPSGAAEDVVELADRLAEEEADVLAPDPRVLAFRADLLRRWPDLADRIEPWHGDLEWRLPAGRTDLAERYVLLTLPYGWHGTHDLPVLAARYGLDCYDPQGG</sequence>